<dbReference type="AlphaFoldDB" id="A0A926Q2U4"/>
<feature type="non-terminal residue" evidence="2">
    <location>
        <position position="63"/>
    </location>
</feature>
<keyword evidence="3" id="KW-1185">Reference proteome</keyword>
<evidence type="ECO:0000313" key="3">
    <source>
        <dbReference type="Proteomes" id="UP000653730"/>
    </source>
</evidence>
<dbReference type="RefSeq" id="WP_187966143.1">
    <property type="nucleotide sequence ID" value="NZ_JACVDC010000042.1"/>
</dbReference>
<accession>A0A926Q2U4</accession>
<evidence type="ECO:0000256" key="1">
    <source>
        <dbReference type="SAM" id="SignalP"/>
    </source>
</evidence>
<sequence length="63" mass="7439">MNRFLLFSFLFYAFSPVHAQEKTQNIEIRYGNVFKNDEREIPTDIIGHDKNGYYLLYSGGRFG</sequence>
<proteinExistence type="predicted"/>
<dbReference type="Proteomes" id="UP000653730">
    <property type="component" value="Unassembled WGS sequence"/>
</dbReference>
<name>A0A926Q2U4_9FLAO</name>
<evidence type="ECO:0000313" key="2">
    <source>
        <dbReference type="EMBL" id="MBC9797002.1"/>
    </source>
</evidence>
<reference evidence="2 3" key="1">
    <citation type="submission" date="2020-09" db="EMBL/GenBank/DDBJ databases">
        <title>Sinomicrobium weinanense sp. nov., a halophilic bacteria isolated from saline-alkali soil.</title>
        <authorList>
            <person name="Wu P."/>
            <person name="Ren H."/>
            <person name="Mei Y."/>
            <person name="Liang Y."/>
            <person name="Chen Z."/>
        </authorList>
    </citation>
    <scope>NUCLEOTIDE SEQUENCE [LARGE SCALE GENOMIC DNA]</scope>
    <source>
        <strain evidence="2 3">FJxs</strain>
    </source>
</reference>
<comment type="caution">
    <text evidence="2">The sequence shown here is derived from an EMBL/GenBank/DDBJ whole genome shotgun (WGS) entry which is preliminary data.</text>
</comment>
<keyword evidence="1" id="KW-0732">Signal</keyword>
<feature type="signal peptide" evidence="1">
    <location>
        <begin position="1"/>
        <end position="19"/>
    </location>
</feature>
<organism evidence="2 3">
    <name type="scientific">Sinomicrobium weinanense</name>
    <dbReference type="NCBI Taxonomy" id="2842200"/>
    <lineage>
        <taxon>Bacteria</taxon>
        <taxon>Pseudomonadati</taxon>
        <taxon>Bacteroidota</taxon>
        <taxon>Flavobacteriia</taxon>
        <taxon>Flavobacteriales</taxon>
        <taxon>Flavobacteriaceae</taxon>
        <taxon>Sinomicrobium</taxon>
    </lineage>
</organism>
<dbReference type="EMBL" id="JACVDC010000042">
    <property type="protein sequence ID" value="MBC9797002.1"/>
    <property type="molecule type" value="Genomic_DNA"/>
</dbReference>
<feature type="chain" id="PRO_5037870864" evidence="1">
    <location>
        <begin position="20"/>
        <end position="63"/>
    </location>
</feature>
<protein>
    <submittedName>
        <fullName evidence="2">Uncharacterized protein</fullName>
    </submittedName>
</protein>
<gene>
    <name evidence="2" type="ORF">IBL28_13570</name>
</gene>